<organism evidence="2 3">
    <name type="scientific">Mesoflavibacter zeaxanthinifaciens subsp. sabulilitoris</name>
    <dbReference type="NCBI Taxonomy" id="1520893"/>
    <lineage>
        <taxon>Bacteria</taxon>
        <taxon>Pseudomonadati</taxon>
        <taxon>Bacteroidota</taxon>
        <taxon>Flavobacteriia</taxon>
        <taxon>Flavobacteriales</taxon>
        <taxon>Flavobacteriaceae</taxon>
        <taxon>Mesoflavibacter</taxon>
    </lineage>
</organism>
<feature type="domain" description="VOC" evidence="1">
    <location>
        <begin position="4"/>
        <end position="123"/>
    </location>
</feature>
<dbReference type="AlphaFoldDB" id="A0A2T1NAQ7"/>
<reference evidence="2 3" key="1">
    <citation type="submission" date="2018-03" db="EMBL/GenBank/DDBJ databases">
        <title>Mesoflavibacter sp. HG37 and Mesoflavibacter sp. HG96 sp.nov., two marine bacteria isolated from seawater of Western Pacific Ocean.</title>
        <authorList>
            <person name="Cheng H."/>
            <person name="Wu Y.-H."/>
            <person name="Guo L.-L."/>
            <person name="Xu X.-W."/>
        </authorList>
    </citation>
    <scope>NUCLEOTIDE SEQUENCE [LARGE SCALE GENOMIC DNA]</scope>
    <source>
        <strain evidence="2 3">KCTC 42117</strain>
    </source>
</reference>
<dbReference type="Pfam" id="PF00903">
    <property type="entry name" value="Glyoxalase"/>
    <property type="match status" value="1"/>
</dbReference>
<dbReference type="Gene3D" id="3.10.180.10">
    <property type="entry name" value="2,3-Dihydroxybiphenyl 1,2-Dioxygenase, domain 1"/>
    <property type="match status" value="1"/>
</dbReference>
<keyword evidence="2" id="KW-0560">Oxidoreductase</keyword>
<evidence type="ECO:0000313" key="3">
    <source>
        <dbReference type="Proteomes" id="UP000238430"/>
    </source>
</evidence>
<sequence length="125" mass="14864">MQAKLHQIHPVLPVKNVLESLKFYVNKLGFTIAFANDSKQPTYAGIRRDDIEIHLQWHDAKEWDVEVDRPMLRIVTENVDILFQEYNFKNVFNKDTKVRNTDWGTKEFAFYDIDKNGLVFYQNNL</sequence>
<protein>
    <submittedName>
        <fullName evidence="2">Glyoxalase/bleomycin resistance/extradiol dioxygenase family protein</fullName>
    </submittedName>
</protein>
<dbReference type="EMBL" id="PXOT01000024">
    <property type="protein sequence ID" value="PSG89208.1"/>
    <property type="molecule type" value="Genomic_DNA"/>
</dbReference>
<dbReference type="GO" id="GO:0051213">
    <property type="term" value="F:dioxygenase activity"/>
    <property type="evidence" value="ECO:0007669"/>
    <property type="project" value="UniProtKB-KW"/>
</dbReference>
<proteinExistence type="predicted"/>
<keyword evidence="3" id="KW-1185">Reference proteome</keyword>
<dbReference type="RefSeq" id="WP_106679269.1">
    <property type="nucleotide sequence ID" value="NZ_JACHWV010000003.1"/>
</dbReference>
<evidence type="ECO:0000259" key="1">
    <source>
        <dbReference type="PROSITE" id="PS51819"/>
    </source>
</evidence>
<comment type="caution">
    <text evidence="2">The sequence shown here is derived from an EMBL/GenBank/DDBJ whole genome shotgun (WGS) entry which is preliminary data.</text>
</comment>
<dbReference type="InterPro" id="IPR037523">
    <property type="entry name" value="VOC_core"/>
</dbReference>
<name>A0A2T1NAQ7_9FLAO</name>
<evidence type="ECO:0000313" key="2">
    <source>
        <dbReference type="EMBL" id="PSG89208.1"/>
    </source>
</evidence>
<keyword evidence="2" id="KW-0223">Dioxygenase</keyword>
<dbReference type="SUPFAM" id="SSF54593">
    <property type="entry name" value="Glyoxalase/Bleomycin resistance protein/Dihydroxybiphenyl dioxygenase"/>
    <property type="match status" value="1"/>
</dbReference>
<dbReference type="InterPro" id="IPR004360">
    <property type="entry name" value="Glyas_Fos-R_dOase_dom"/>
</dbReference>
<dbReference type="OrthoDB" id="66829at2"/>
<dbReference type="InterPro" id="IPR029068">
    <property type="entry name" value="Glyas_Bleomycin-R_OHBP_Dase"/>
</dbReference>
<accession>A0A2T1NAQ7</accession>
<dbReference type="Proteomes" id="UP000238430">
    <property type="component" value="Unassembled WGS sequence"/>
</dbReference>
<dbReference type="PROSITE" id="PS51819">
    <property type="entry name" value="VOC"/>
    <property type="match status" value="1"/>
</dbReference>
<gene>
    <name evidence="2" type="ORF">C7H61_09650</name>
</gene>